<protein>
    <submittedName>
        <fullName evidence="1">Uncharacterized protein</fullName>
    </submittedName>
</protein>
<gene>
    <name evidence="1" type="ORF">PENSUB_11529</name>
</gene>
<reference evidence="1 2" key="1">
    <citation type="submission" date="2016-10" db="EMBL/GenBank/DDBJ databases">
        <title>Genome sequence of the ascomycete fungus Penicillium subrubescens.</title>
        <authorList>
            <person name="De Vries R.P."/>
            <person name="Peng M."/>
            <person name="Dilokpimol A."/>
            <person name="Hilden K."/>
            <person name="Makela M.R."/>
            <person name="Grigoriev I."/>
            <person name="Riley R."/>
            <person name="Granchi Z."/>
        </authorList>
    </citation>
    <scope>NUCLEOTIDE SEQUENCE [LARGE SCALE GENOMIC DNA]</scope>
    <source>
        <strain evidence="1 2">CBS 132785</strain>
    </source>
</reference>
<sequence>MFPVKNLLQQLEPTFRATFDPGTKFSFTILQDLAEALPRDVVTTLNQVTRASINIATREFYEAAEFVQNLVAKYSNQCHRLTGHGIQ</sequence>
<keyword evidence="2" id="KW-1185">Reference proteome</keyword>
<organism evidence="1 2">
    <name type="scientific">Penicillium subrubescens</name>
    <dbReference type="NCBI Taxonomy" id="1316194"/>
    <lineage>
        <taxon>Eukaryota</taxon>
        <taxon>Fungi</taxon>
        <taxon>Dikarya</taxon>
        <taxon>Ascomycota</taxon>
        <taxon>Pezizomycotina</taxon>
        <taxon>Eurotiomycetes</taxon>
        <taxon>Eurotiomycetidae</taxon>
        <taxon>Eurotiales</taxon>
        <taxon>Aspergillaceae</taxon>
        <taxon>Penicillium</taxon>
    </lineage>
</organism>
<dbReference type="EMBL" id="MNBE01000716">
    <property type="protein sequence ID" value="OKO94691.1"/>
    <property type="molecule type" value="Genomic_DNA"/>
</dbReference>
<evidence type="ECO:0000313" key="2">
    <source>
        <dbReference type="Proteomes" id="UP000186955"/>
    </source>
</evidence>
<dbReference type="AlphaFoldDB" id="A0A1Q5T380"/>
<dbReference type="Proteomes" id="UP000186955">
    <property type="component" value="Unassembled WGS sequence"/>
</dbReference>
<accession>A0A1Q5T380</accession>
<evidence type="ECO:0000313" key="1">
    <source>
        <dbReference type="EMBL" id="OKO94691.1"/>
    </source>
</evidence>
<dbReference type="STRING" id="1316194.A0A1Q5T380"/>
<proteinExistence type="predicted"/>
<name>A0A1Q5T380_9EURO</name>
<comment type="caution">
    <text evidence="1">The sequence shown here is derived from an EMBL/GenBank/DDBJ whole genome shotgun (WGS) entry which is preliminary data.</text>
</comment>